<name>A0ABZ1UBJ0_9ACTN</name>
<dbReference type="Proteomes" id="UP001432222">
    <property type="component" value="Chromosome"/>
</dbReference>
<protein>
    <submittedName>
        <fullName evidence="1">Uncharacterized protein</fullName>
    </submittedName>
</protein>
<keyword evidence="2" id="KW-1185">Reference proteome</keyword>
<sequence>MAGFGVDPQALKLAEEGINAAITELQGLGITGLAESGRGFSELELSGVEAGHPDLHAVFTGFCERWSWGVRSLVQEGSELALKLGLSAGFYHEQERYAHGLLKGVVAAGIGDPHQTEEQVEGKSWDQIWGDNQYSQLANPDFSPQSAEKALDGIGKTWKDVAKEKLEGPFGINKAIAEGSAGRH</sequence>
<accession>A0ABZ1UBJ0</accession>
<proteinExistence type="predicted"/>
<evidence type="ECO:0000313" key="1">
    <source>
        <dbReference type="EMBL" id="WUQ87765.1"/>
    </source>
</evidence>
<evidence type="ECO:0000313" key="2">
    <source>
        <dbReference type="Proteomes" id="UP001432222"/>
    </source>
</evidence>
<dbReference type="RefSeq" id="WP_328958321.1">
    <property type="nucleotide sequence ID" value="NZ_CP108110.1"/>
</dbReference>
<reference evidence="1" key="1">
    <citation type="submission" date="2022-10" db="EMBL/GenBank/DDBJ databases">
        <title>The complete genomes of actinobacterial strains from the NBC collection.</title>
        <authorList>
            <person name="Joergensen T.S."/>
            <person name="Alvarez Arevalo M."/>
            <person name="Sterndorff E.B."/>
            <person name="Faurdal D."/>
            <person name="Vuksanovic O."/>
            <person name="Mourched A.-S."/>
            <person name="Charusanti P."/>
            <person name="Shaw S."/>
            <person name="Blin K."/>
            <person name="Weber T."/>
        </authorList>
    </citation>
    <scope>NUCLEOTIDE SEQUENCE</scope>
    <source>
        <strain evidence="1">NBC_00222</strain>
    </source>
</reference>
<gene>
    <name evidence="1" type="ORF">OHA16_35160</name>
</gene>
<dbReference type="EMBL" id="CP108110">
    <property type="protein sequence ID" value="WUQ87765.1"/>
    <property type="molecule type" value="Genomic_DNA"/>
</dbReference>
<organism evidence="1 2">
    <name type="scientific">Kitasatospora purpeofusca</name>
    <dbReference type="NCBI Taxonomy" id="67352"/>
    <lineage>
        <taxon>Bacteria</taxon>
        <taxon>Bacillati</taxon>
        <taxon>Actinomycetota</taxon>
        <taxon>Actinomycetes</taxon>
        <taxon>Kitasatosporales</taxon>
        <taxon>Streptomycetaceae</taxon>
        <taxon>Kitasatospora</taxon>
    </lineage>
</organism>